<dbReference type="EMBL" id="JBHSAS010000033">
    <property type="protein sequence ID" value="MFC4029503.1"/>
    <property type="molecule type" value="Genomic_DNA"/>
</dbReference>
<dbReference type="InterPro" id="IPR029058">
    <property type="entry name" value="AB_hydrolase_fold"/>
</dbReference>
<evidence type="ECO:0000313" key="1">
    <source>
        <dbReference type="EMBL" id="MFC4029503.1"/>
    </source>
</evidence>
<reference evidence="2" key="1">
    <citation type="journal article" date="2019" name="Int. J. Syst. Evol. Microbiol.">
        <title>The Global Catalogue of Microorganisms (GCM) 10K type strain sequencing project: providing services to taxonomists for standard genome sequencing and annotation.</title>
        <authorList>
            <consortium name="The Broad Institute Genomics Platform"/>
            <consortium name="The Broad Institute Genome Sequencing Center for Infectious Disease"/>
            <person name="Wu L."/>
            <person name="Ma J."/>
        </authorList>
    </citation>
    <scope>NUCLEOTIDE SEQUENCE [LARGE SCALE GENOMIC DNA]</scope>
    <source>
        <strain evidence="2">CECT 9128</strain>
    </source>
</reference>
<protein>
    <recommendedName>
        <fullName evidence="3">Alpha/beta hydrolase</fullName>
    </recommendedName>
</protein>
<keyword evidence="2" id="KW-1185">Reference proteome</keyword>
<organism evidence="1 2">
    <name type="scientific">Zunongwangia endophytica</name>
    <dbReference type="NCBI Taxonomy" id="1808945"/>
    <lineage>
        <taxon>Bacteria</taxon>
        <taxon>Pseudomonadati</taxon>
        <taxon>Bacteroidota</taxon>
        <taxon>Flavobacteriia</taxon>
        <taxon>Flavobacteriales</taxon>
        <taxon>Flavobacteriaceae</taxon>
        <taxon>Zunongwangia</taxon>
    </lineage>
</organism>
<dbReference type="Proteomes" id="UP001595793">
    <property type="component" value="Unassembled WGS sequence"/>
</dbReference>
<evidence type="ECO:0008006" key="3">
    <source>
        <dbReference type="Google" id="ProtNLM"/>
    </source>
</evidence>
<dbReference type="Gene3D" id="3.40.50.1820">
    <property type="entry name" value="alpha/beta hydrolase"/>
    <property type="match status" value="1"/>
</dbReference>
<comment type="caution">
    <text evidence="1">The sequence shown here is derived from an EMBL/GenBank/DDBJ whole genome shotgun (WGS) entry which is preliminary data.</text>
</comment>
<name>A0ABV8HEM9_9FLAO</name>
<proteinExistence type="predicted"/>
<dbReference type="SUPFAM" id="SSF53474">
    <property type="entry name" value="alpha/beta-Hydrolases"/>
    <property type="match status" value="1"/>
</dbReference>
<gene>
    <name evidence="1" type="ORF">ACFOS1_18945</name>
</gene>
<dbReference type="RefSeq" id="WP_290230573.1">
    <property type="nucleotide sequence ID" value="NZ_JAUFPZ010000002.1"/>
</dbReference>
<evidence type="ECO:0000313" key="2">
    <source>
        <dbReference type="Proteomes" id="UP001595793"/>
    </source>
</evidence>
<sequence length="487" mass="56582">MYLKKVIIIFFSFFFSVTMNSQEIRLKKGDVTDNIRINDSIEGTYAVYLPQNYDSKNPPAVIFIIDPDGNARQSVQLFRKTAEEQSYVVASSNRKIDDASIENNLKQTLEFMNSFYRTVPVDPNSLYIAGFNDAGQIASALPLVNERVNGVLAINNAWINTEFTENRKTSYSFSAIVGTKDYTRYSIVNINDFLKDEDFPSEINYFEGGPESWPDANTIYNAVASFTLNAIKEEKRQKDDSLVNKIFESEIAAIESLRRERSYYTAWVQLKKAEDKFEEYDRFDDQLKELKKSIRRNKAFKQQRRNWYTVKEEEMLQREDYTYFLETDVYTANFENIGWWASQIDNLEEGKSNNDLLERNKAFRLEGYLNTIIGSTYKDLISSETFLDQKIYISILKTIVDKENPDGYLSIIQLAGHDGDYQTAMLYLEDLLKTGYDNFPKLYELEGVLDLQMSNEFNQMIEKYGGTAKYLVFDTEEQSEENSTEQN</sequence>
<accession>A0ABV8HEM9</accession>